<evidence type="ECO:0000256" key="1">
    <source>
        <dbReference type="ARBA" id="ARBA00009065"/>
    </source>
</evidence>
<dbReference type="KEGG" id="atr:18439086"/>
<dbReference type="Gramene" id="ERN10905">
    <property type="protein sequence ID" value="ERN10905"/>
    <property type="gene ID" value="AMTR_s00164p00026810"/>
</dbReference>
<protein>
    <submittedName>
        <fullName evidence="8">Uncharacterized protein</fullName>
    </submittedName>
</protein>
<dbReference type="eggNOG" id="KOG0656">
    <property type="taxonomic scope" value="Eukaryota"/>
</dbReference>
<keyword evidence="9" id="KW-1185">Reference proteome</keyword>
<feature type="domain" description="Cyclin C-terminal" evidence="7">
    <location>
        <begin position="172"/>
        <end position="291"/>
    </location>
</feature>
<dbReference type="GO" id="GO:0000082">
    <property type="term" value="P:G1/S transition of mitotic cell cycle"/>
    <property type="evidence" value="ECO:0000318"/>
    <property type="project" value="GO_Central"/>
</dbReference>
<keyword evidence="3 5" id="KW-0195">Cyclin</keyword>
<evidence type="ECO:0000259" key="7">
    <source>
        <dbReference type="SMART" id="SM01332"/>
    </source>
</evidence>
<dbReference type="GO" id="GO:0051301">
    <property type="term" value="P:cell division"/>
    <property type="evidence" value="ECO:0007669"/>
    <property type="project" value="UniProtKB-KW"/>
</dbReference>
<sequence>MEDSLSIYSLLCAEGCTSLDDSKGGVSEINSSFSLDSEDEYIWSLVERESSFHGSDACSIEGGGWDECARRDVIRWIAKVRMFYNFGYHTAFLSLNYLDRVLARCPAIREKDWAIHLSAVACLSLAAKMEELVVPRLLDLQVENPKFMFEPKLVQRMELLVLDTLAWRLNVVTPFSFLKFFMTRLCHSQNPKSLMSRSIDLILTTSEVMNFSDNRPSAIAAASILISSGQELTKESTEFTMGFIEHDCVLSCYNLMRKLETDKCKIPRIAISPNLLPSPIGVIEAAQLSTSSPNSKRRKLLDYGDDYEFSDGKRLN</sequence>
<evidence type="ECO:0000256" key="4">
    <source>
        <dbReference type="ARBA" id="ARBA00023306"/>
    </source>
</evidence>
<evidence type="ECO:0000256" key="3">
    <source>
        <dbReference type="ARBA" id="ARBA00023127"/>
    </source>
</evidence>
<comment type="similarity">
    <text evidence="1">Belongs to the cyclin family. Cyclin D subfamily.</text>
</comment>
<dbReference type="Pfam" id="PF02984">
    <property type="entry name" value="Cyclin_C"/>
    <property type="match status" value="1"/>
</dbReference>
<dbReference type="PANTHER" id="PTHR10177">
    <property type="entry name" value="CYCLINS"/>
    <property type="match status" value="1"/>
</dbReference>
<evidence type="ECO:0000313" key="9">
    <source>
        <dbReference type="Proteomes" id="UP000017836"/>
    </source>
</evidence>
<dbReference type="EMBL" id="KI392764">
    <property type="protein sequence ID" value="ERN10905.1"/>
    <property type="molecule type" value="Genomic_DNA"/>
</dbReference>
<dbReference type="Pfam" id="PF00134">
    <property type="entry name" value="Cyclin_N"/>
    <property type="match status" value="1"/>
</dbReference>
<dbReference type="HOGENOM" id="CLU_048040_1_1_1"/>
<dbReference type="AlphaFoldDB" id="W1PUD0"/>
<proteinExistence type="inferred from homology"/>
<dbReference type="STRING" id="13333.W1PUD0"/>
<dbReference type="Gene3D" id="1.10.472.10">
    <property type="entry name" value="Cyclin-like"/>
    <property type="match status" value="2"/>
</dbReference>
<dbReference type="FunFam" id="1.10.472.10:FF:000060">
    <property type="entry name" value="D6-type cyclin"/>
    <property type="match status" value="1"/>
</dbReference>
<evidence type="ECO:0000256" key="2">
    <source>
        <dbReference type="ARBA" id="ARBA00022618"/>
    </source>
</evidence>
<dbReference type="PROSITE" id="PS00292">
    <property type="entry name" value="CYCLINS"/>
    <property type="match status" value="1"/>
</dbReference>
<dbReference type="CDD" id="cd20543">
    <property type="entry name" value="CYCLIN_AtCycD-like_rpt1"/>
    <property type="match status" value="1"/>
</dbReference>
<keyword evidence="4" id="KW-0131">Cell cycle</keyword>
<accession>W1PUD0</accession>
<dbReference type="InterPro" id="IPR013763">
    <property type="entry name" value="Cyclin-like_dom"/>
</dbReference>
<gene>
    <name evidence="8" type="ORF">AMTR_s00164p00026810</name>
</gene>
<evidence type="ECO:0000256" key="5">
    <source>
        <dbReference type="RuleBase" id="RU000383"/>
    </source>
</evidence>
<dbReference type="Proteomes" id="UP000017836">
    <property type="component" value="Unassembled WGS sequence"/>
</dbReference>
<dbReference type="InterPro" id="IPR004367">
    <property type="entry name" value="Cyclin_C-dom"/>
</dbReference>
<dbReference type="GO" id="GO:0005737">
    <property type="term" value="C:cytoplasm"/>
    <property type="evidence" value="ECO:0000318"/>
    <property type="project" value="GO_Central"/>
</dbReference>
<dbReference type="CDD" id="cd20544">
    <property type="entry name" value="CYCLIN_AtCycD-like_rpt2"/>
    <property type="match status" value="1"/>
</dbReference>
<dbReference type="InterPro" id="IPR039361">
    <property type="entry name" value="Cyclin"/>
</dbReference>
<keyword evidence="2" id="KW-0132">Cell division</keyword>
<dbReference type="SMART" id="SM00385">
    <property type="entry name" value="CYCLIN"/>
    <property type="match status" value="1"/>
</dbReference>
<dbReference type="InterPro" id="IPR006671">
    <property type="entry name" value="Cyclin_N"/>
</dbReference>
<evidence type="ECO:0000313" key="8">
    <source>
        <dbReference type="EMBL" id="ERN10905.1"/>
    </source>
</evidence>
<dbReference type="GO" id="GO:0000307">
    <property type="term" value="C:cyclin-dependent protein kinase holoenzyme complex"/>
    <property type="evidence" value="ECO:0000318"/>
    <property type="project" value="GO_Central"/>
</dbReference>
<evidence type="ECO:0000259" key="6">
    <source>
        <dbReference type="SMART" id="SM00385"/>
    </source>
</evidence>
<organism evidence="8 9">
    <name type="scientific">Amborella trichopoda</name>
    <dbReference type="NCBI Taxonomy" id="13333"/>
    <lineage>
        <taxon>Eukaryota</taxon>
        <taxon>Viridiplantae</taxon>
        <taxon>Streptophyta</taxon>
        <taxon>Embryophyta</taxon>
        <taxon>Tracheophyta</taxon>
        <taxon>Spermatophyta</taxon>
        <taxon>Magnoliopsida</taxon>
        <taxon>Amborellales</taxon>
        <taxon>Amborellaceae</taxon>
        <taxon>Amborella</taxon>
    </lineage>
</organism>
<dbReference type="SUPFAM" id="SSF47954">
    <property type="entry name" value="Cyclin-like"/>
    <property type="match status" value="1"/>
</dbReference>
<dbReference type="SMART" id="SM01332">
    <property type="entry name" value="Cyclin_C"/>
    <property type="match status" value="1"/>
</dbReference>
<dbReference type="InterPro" id="IPR036915">
    <property type="entry name" value="Cyclin-like_sf"/>
</dbReference>
<reference evidence="9" key="1">
    <citation type="journal article" date="2013" name="Science">
        <title>The Amborella genome and the evolution of flowering plants.</title>
        <authorList>
            <consortium name="Amborella Genome Project"/>
        </authorList>
    </citation>
    <scope>NUCLEOTIDE SEQUENCE [LARGE SCALE GENOMIC DNA]</scope>
</reference>
<feature type="domain" description="Cyclin-like" evidence="6">
    <location>
        <begin position="75"/>
        <end position="163"/>
    </location>
</feature>
<dbReference type="OrthoDB" id="306099at2759"/>
<name>W1PUD0_AMBTC</name>
<dbReference type="InterPro" id="IPR048258">
    <property type="entry name" value="Cyclins_cyclin-box"/>
</dbReference>
<dbReference type="GO" id="GO:0016538">
    <property type="term" value="F:cyclin-dependent protein serine/threonine kinase regulator activity"/>
    <property type="evidence" value="ECO:0000318"/>
    <property type="project" value="GO_Central"/>
</dbReference>
<dbReference type="GO" id="GO:0005634">
    <property type="term" value="C:nucleus"/>
    <property type="evidence" value="ECO:0000318"/>
    <property type="project" value="GO_Central"/>
</dbReference>